<name>A0A6J5NFA4_9CAUD</name>
<dbReference type="EMBL" id="LR796658">
    <property type="protein sequence ID" value="CAB4157362.1"/>
    <property type="molecule type" value="Genomic_DNA"/>
</dbReference>
<organism evidence="1">
    <name type="scientific">uncultured Caudovirales phage</name>
    <dbReference type="NCBI Taxonomy" id="2100421"/>
    <lineage>
        <taxon>Viruses</taxon>
        <taxon>Duplodnaviria</taxon>
        <taxon>Heunggongvirae</taxon>
        <taxon>Uroviricota</taxon>
        <taxon>Caudoviricetes</taxon>
        <taxon>Peduoviridae</taxon>
        <taxon>Maltschvirus</taxon>
        <taxon>Maltschvirus maltsch</taxon>
    </lineage>
</organism>
<proteinExistence type="predicted"/>
<evidence type="ECO:0000313" key="1">
    <source>
        <dbReference type="EMBL" id="CAB4157362.1"/>
    </source>
</evidence>
<gene>
    <name evidence="1" type="ORF">UFOVP692_17</name>
</gene>
<reference evidence="1" key="1">
    <citation type="submission" date="2020-04" db="EMBL/GenBank/DDBJ databases">
        <authorList>
            <person name="Chiriac C."/>
            <person name="Salcher M."/>
            <person name="Ghai R."/>
            <person name="Kavagutti S V."/>
        </authorList>
    </citation>
    <scope>NUCLEOTIDE SEQUENCE</scope>
</reference>
<protein>
    <submittedName>
        <fullName evidence="1">Uncharacterized protein</fullName>
    </submittedName>
</protein>
<accession>A0A6J5NFA4</accession>
<sequence length="139" mass="15458">MNGYEPRFDVDFTRGRIGEELVETFLADLIGKKVEVKTDYRVNETGNVYVETWQYSEPDASDKKQSGINVSEAEYYCFGSPLGEGFVMIKTSVLKQFISNTNPREARQPIASKETKASIGRLIPLADLLASIGLAKKGN</sequence>